<dbReference type="FunFam" id="3.40.50.150:FF:000256">
    <property type="entry name" value="S-adenosyl-L-methionine-dependent methyltransferase superfamily protein"/>
    <property type="match status" value="1"/>
</dbReference>
<dbReference type="PANTHER" id="PTHR12176">
    <property type="entry name" value="SAM-DEPENDENT METHYLTRANSFERASE SUPERFAMILY PROTEIN"/>
    <property type="match status" value="1"/>
</dbReference>
<evidence type="ECO:0000256" key="2">
    <source>
        <dbReference type="ARBA" id="ARBA00022603"/>
    </source>
</evidence>
<dbReference type="InterPro" id="IPR051419">
    <property type="entry name" value="Lys/N-term_MeTrsfase_sf"/>
</dbReference>
<keyword evidence="3" id="KW-0808">Transferase</keyword>
<evidence type="ECO:0000256" key="3">
    <source>
        <dbReference type="ARBA" id="ARBA00022679"/>
    </source>
</evidence>
<dbReference type="OrthoDB" id="411785at2759"/>
<protein>
    <recommendedName>
        <fullName evidence="8">Methyltransferase-like protein 13</fullName>
    </recommendedName>
</protein>
<dbReference type="SUPFAM" id="SSF53335">
    <property type="entry name" value="S-adenosyl-L-methionine-dependent methyltransferases"/>
    <property type="match status" value="2"/>
</dbReference>
<evidence type="ECO:0000313" key="7">
    <source>
        <dbReference type="Proteomes" id="UP000655225"/>
    </source>
</evidence>
<name>A0A834Z994_TETSI</name>
<evidence type="ECO:0000256" key="4">
    <source>
        <dbReference type="ARBA" id="ARBA00023268"/>
    </source>
</evidence>
<comment type="similarity">
    <text evidence="1">Belongs to the methyltransferase superfamily.</text>
</comment>
<sequence>MAVSSLKGVLSVVDLPHCVGCLGEKGNVTGSRLAQSLAILSPVGQVAAVEGEVSQGMDARISEGSLAKPTHQILLGSSYERGFLLIGSEGQAGNSQEEVAAWVVEHLEETGMELGVSTIGHESEFTDETFDAVLDKGGLDALMEPELGPKLGSQYLSEVKRVLKSGAKFICLTLAESHVIGLLFSKFRFGWKINLHAIPHKPSNKPSFRTFMVVVEKDNSIGLHQIMSSFDHSSLDCNADQVRGLSEALENENNIRECSTGADILYSLEDLQLGAKGDLKEIIPGRRFQFTLGEQGESRFSYKAVLLDARQQSDSFLYHCGVFLVPKVLLDARHTHASMDDIQKDLSPLIKQLAPRKHENGAQIPFMMASDGVKQRNVVQQVTSTMTGPIIVEDVIYENFDGDVSGLISSKDLMFRRLTFQRSQGLVQSEALITREGSSQKILGQTEGKKTSSSSKSKKRGNQRRNDSRVPSSDESRNNQKVDHNYLASSYHTGIISGFMLIAPNLERVASSRRTPAMRKQFPSLHTGQDPLTQLRGAIPSVDFALVHASFVKAYGPMQVKTVVIGLGAGILPMFLCGCMPFLDIEVVELDPMILDVARNYFGFTEDKQLKVHIADGIQFVREVANIVAPDKVTVSQENADVSSKENSPLPNGSFSKTLEEGKGSTRIDILVIDADSSDSSSGMTCPPADFVEESFLLSVKESLSEQGLFVVNLVSRSPDIREMVISRIKAVFGHLFCLQLEEDVNEVLFALPSEVCIKEDCFPEAAVQFQKLFKFKHPERGQSIIDTTQKIKCLK</sequence>
<keyword evidence="7" id="KW-1185">Reference proteome</keyword>
<gene>
    <name evidence="6" type="ORF">HHK36_013069</name>
</gene>
<evidence type="ECO:0000256" key="1">
    <source>
        <dbReference type="ARBA" id="ARBA00008361"/>
    </source>
</evidence>
<dbReference type="Proteomes" id="UP000655225">
    <property type="component" value="Unassembled WGS sequence"/>
</dbReference>
<feature type="compositionally biased region" description="Basic and acidic residues" evidence="5">
    <location>
        <begin position="464"/>
        <end position="482"/>
    </location>
</feature>
<reference evidence="6 7" key="1">
    <citation type="submission" date="2020-04" db="EMBL/GenBank/DDBJ databases">
        <title>Plant Genome Project.</title>
        <authorList>
            <person name="Zhang R.-G."/>
        </authorList>
    </citation>
    <scope>NUCLEOTIDE SEQUENCE [LARGE SCALE GENOMIC DNA]</scope>
    <source>
        <strain evidence="6">YNK0</strain>
        <tissue evidence="6">Leaf</tissue>
    </source>
</reference>
<dbReference type="Pfam" id="PF01564">
    <property type="entry name" value="Spermine_synth"/>
    <property type="match status" value="1"/>
</dbReference>
<comment type="caution">
    <text evidence="6">The sequence shown here is derived from an EMBL/GenBank/DDBJ whole genome shotgun (WGS) entry which is preliminary data.</text>
</comment>
<dbReference type="OMA" id="GKMKVYH"/>
<dbReference type="InterPro" id="IPR029063">
    <property type="entry name" value="SAM-dependent_MTases_sf"/>
</dbReference>
<dbReference type="GO" id="GO:0008168">
    <property type="term" value="F:methyltransferase activity"/>
    <property type="evidence" value="ECO:0007669"/>
    <property type="project" value="UniProtKB-KW"/>
</dbReference>
<dbReference type="GO" id="GO:0032259">
    <property type="term" value="P:methylation"/>
    <property type="evidence" value="ECO:0007669"/>
    <property type="project" value="UniProtKB-KW"/>
</dbReference>
<evidence type="ECO:0000256" key="5">
    <source>
        <dbReference type="SAM" id="MobiDB-lite"/>
    </source>
</evidence>
<dbReference type="AlphaFoldDB" id="A0A834Z994"/>
<dbReference type="PANTHER" id="PTHR12176:SF78">
    <property type="entry name" value="EEF1A LYSINE AND N-TERMINAL METHYLTRANSFERASE"/>
    <property type="match status" value="1"/>
</dbReference>
<keyword evidence="4" id="KW-0511">Multifunctional enzyme</keyword>
<organism evidence="6 7">
    <name type="scientific">Tetracentron sinense</name>
    <name type="common">Spur-leaf</name>
    <dbReference type="NCBI Taxonomy" id="13715"/>
    <lineage>
        <taxon>Eukaryota</taxon>
        <taxon>Viridiplantae</taxon>
        <taxon>Streptophyta</taxon>
        <taxon>Embryophyta</taxon>
        <taxon>Tracheophyta</taxon>
        <taxon>Spermatophyta</taxon>
        <taxon>Magnoliopsida</taxon>
        <taxon>Trochodendrales</taxon>
        <taxon>Trochodendraceae</taxon>
        <taxon>Tetracentron</taxon>
    </lineage>
</organism>
<evidence type="ECO:0000313" key="6">
    <source>
        <dbReference type="EMBL" id="KAF8402117.1"/>
    </source>
</evidence>
<dbReference type="EMBL" id="JABCRI010000008">
    <property type="protein sequence ID" value="KAF8402117.1"/>
    <property type="molecule type" value="Genomic_DNA"/>
</dbReference>
<proteinExistence type="inferred from homology"/>
<evidence type="ECO:0008006" key="8">
    <source>
        <dbReference type="Google" id="ProtNLM"/>
    </source>
</evidence>
<keyword evidence="2" id="KW-0489">Methyltransferase</keyword>
<dbReference type="Gene3D" id="3.40.50.150">
    <property type="entry name" value="Vaccinia Virus protein VP39"/>
    <property type="match status" value="2"/>
</dbReference>
<accession>A0A834Z994</accession>
<feature type="region of interest" description="Disordered" evidence="5">
    <location>
        <begin position="438"/>
        <end position="482"/>
    </location>
</feature>